<reference evidence="2" key="1">
    <citation type="submission" date="2018-05" db="EMBL/GenBank/DDBJ databases">
        <authorList>
            <person name="Lanie J.A."/>
            <person name="Ng W.-L."/>
            <person name="Kazmierczak K.M."/>
            <person name="Andrzejewski T.M."/>
            <person name="Davidsen T.M."/>
            <person name="Wayne K.J."/>
            <person name="Tettelin H."/>
            <person name="Glass J.I."/>
            <person name="Rusch D."/>
            <person name="Podicherti R."/>
            <person name="Tsui H.-C.T."/>
            <person name="Winkler M.E."/>
        </authorList>
    </citation>
    <scope>NUCLEOTIDE SEQUENCE</scope>
</reference>
<dbReference type="AlphaFoldDB" id="A0A382U957"/>
<feature type="transmembrane region" description="Helical" evidence="1">
    <location>
        <begin position="91"/>
        <end position="116"/>
    </location>
</feature>
<protein>
    <recommendedName>
        <fullName evidence="3">DUF2214 domain-containing protein</fullName>
    </recommendedName>
</protein>
<feature type="transmembrane region" description="Helical" evidence="1">
    <location>
        <begin position="65"/>
        <end position="85"/>
    </location>
</feature>
<accession>A0A382U957</accession>
<gene>
    <name evidence="2" type="ORF">METZ01_LOCUS383391</name>
</gene>
<name>A0A382U957_9ZZZZ</name>
<organism evidence="2">
    <name type="scientific">marine metagenome</name>
    <dbReference type="NCBI Taxonomy" id="408172"/>
    <lineage>
        <taxon>unclassified sequences</taxon>
        <taxon>metagenomes</taxon>
        <taxon>ecological metagenomes</taxon>
    </lineage>
</organism>
<feature type="transmembrane region" description="Helical" evidence="1">
    <location>
        <begin position="137"/>
        <end position="156"/>
    </location>
</feature>
<keyword evidence="1" id="KW-0812">Transmembrane</keyword>
<proteinExistence type="predicted"/>
<feature type="transmembrane region" description="Helical" evidence="1">
    <location>
        <begin position="23"/>
        <end position="45"/>
    </location>
</feature>
<sequence>MLQVLVDWAVATPLNEWVLSWNWTWVILEILHFTGLTLLLGGLLVIDLRYMGFLTQIPARATHKLLIIVVIGFGINLTSGILFFFGDPGRYAINIGFQVKFALIILAGLNVLWFYLKVDRKMHTWLDPNTPPALAKVIASTSLVLWFSVLICGRMIPYVGTG</sequence>
<keyword evidence="1" id="KW-0472">Membrane</keyword>
<evidence type="ECO:0000256" key="1">
    <source>
        <dbReference type="SAM" id="Phobius"/>
    </source>
</evidence>
<evidence type="ECO:0008006" key="3">
    <source>
        <dbReference type="Google" id="ProtNLM"/>
    </source>
</evidence>
<evidence type="ECO:0000313" key="2">
    <source>
        <dbReference type="EMBL" id="SVD30537.1"/>
    </source>
</evidence>
<dbReference type="EMBL" id="UINC01142290">
    <property type="protein sequence ID" value="SVD30537.1"/>
    <property type="molecule type" value="Genomic_DNA"/>
</dbReference>
<keyword evidence="1" id="KW-1133">Transmembrane helix</keyword>